<dbReference type="PANTHER" id="PTHR43775:SF51">
    <property type="entry name" value="INACTIVE PHENOLPHTHIOCEROL SYNTHESIS POLYKETIDE SYNTHASE TYPE I PKS1-RELATED"/>
    <property type="match status" value="1"/>
</dbReference>
<dbReference type="Proteomes" id="UP001596512">
    <property type="component" value="Unassembled WGS sequence"/>
</dbReference>
<dbReference type="Pfam" id="PF00109">
    <property type="entry name" value="ketoacyl-synt"/>
    <property type="match status" value="1"/>
</dbReference>
<evidence type="ECO:0000256" key="4">
    <source>
        <dbReference type="SAM" id="MobiDB-lite"/>
    </source>
</evidence>
<feature type="region of interest" description="Disordered" evidence="4">
    <location>
        <begin position="800"/>
        <end position="851"/>
    </location>
</feature>
<dbReference type="SUPFAM" id="SSF53901">
    <property type="entry name" value="Thiolase-like"/>
    <property type="match status" value="2"/>
</dbReference>
<feature type="domain" description="Ketosynthase family 3 (KS3)" evidence="6">
    <location>
        <begin position="689"/>
        <end position="851"/>
    </location>
</feature>
<keyword evidence="8" id="KW-1185">Reference proteome</keyword>
<feature type="domain" description="Carrier" evidence="5">
    <location>
        <begin position="605"/>
        <end position="679"/>
    </location>
</feature>
<dbReference type="InterPro" id="IPR016039">
    <property type="entry name" value="Thiolase-like"/>
</dbReference>
<dbReference type="PROSITE" id="PS52004">
    <property type="entry name" value="KS3_2"/>
    <property type="match status" value="1"/>
</dbReference>
<dbReference type="InterPro" id="IPR036736">
    <property type="entry name" value="ACP-like_sf"/>
</dbReference>
<dbReference type="InterPro" id="IPR057326">
    <property type="entry name" value="KR_dom"/>
</dbReference>
<organism evidence="7 8">
    <name type="scientific">Actinokineospora soli</name>
    <dbReference type="NCBI Taxonomy" id="1048753"/>
    <lineage>
        <taxon>Bacteria</taxon>
        <taxon>Bacillati</taxon>
        <taxon>Actinomycetota</taxon>
        <taxon>Actinomycetes</taxon>
        <taxon>Pseudonocardiales</taxon>
        <taxon>Pseudonocardiaceae</taxon>
        <taxon>Actinokineospora</taxon>
    </lineage>
</organism>
<dbReference type="InterPro" id="IPR014030">
    <property type="entry name" value="Ketoacyl_synth_N"/>
</dbReference>
<keyword evidence="1" id="KW-0596">Phosphopantetheine</keyword>
<dbReference type="SUPFAM" id="SSF51735">
    <property type="entry name" value="NAD(P)-binding Rossmann-fold domains"/>
    <property type="match status" value="2"/>
</dbReference>
<evidence type="ECO:0000313" key="7">
    <source>
        <dbReference type="EMBL" id="MFC7614875.1"/>
    </source>
</evidence>
<dbReference type="InterPro" id="IPR020841">
    <property type="entry name" value="PKS_Beta-ketoAc_synthase_dom"/>
</dbReference>
<dbReference type="InterPro" id="IPR006162">
    <property type="entry name" value="Ppantetheine_attach_site"/>
</dbReference>
<dbReference type="PROSITE" id="PS50075">
    <property type="entry name" value="CARRIER"/>
    <property type="match status" value="1"/>
</dbReference>
<feature type="compositionally biased region" description="Low complexity" evidence="4">
    <location>
        <begin position="842"/>
        <end position="851"/>
    </location>
</feature>
<dbReference type="CDD" id="cd08952">
    <property type="entry name" value="KR_1_SDR_x"/>
    <property type="match status" value="1"/>
</dbReference>
<evidence type="ECO:0000256" key="3">
    <source>
        <dbReference type="ARBA" id="ARBA00022679"/>
    </source>
</evidence>
<dbReference type="SMART" id="SM00825">
    <property type="entry name" value="PKS_KS"/>
    <property type="match status" value="1"/>
</dbReference>
<reference evidence="8" key="1">
    <citation type="journal article" date="2019" name="Int. J. Syst. Evol. Microbiol.">
        <title>The Global Catalogue of Microorganisms (GCM) 10K type strain sequencing project: providing services to taxonomists for standard genome sequencing and annotation.</title>
        <authorList>
            <consortium name="The Broad Institute Genomics Platform"/>
            <consortium name="The Broad Institute Genome Sequencing Center for Infectious Disease"/>
            <person name="Wu L."/>
            <person name="Ma J."/>
        </authorList>
    </citation>
    <scope>NUCLEOTIDE SEQUENCE [LARGE SCALE GENOMIC DNA]</scope>
    <source>
        <strain evidence="8">JCM 17695</strain>
    </source>
</reference>
<dbReference type="SMART" id="SM00822">
    <property type="entry name" value="PKS_KR"/>
    <property type="match status" value="1"/>
</dbReference>
<name>A0ABW2TPD3_9PSEU</name>
<dbReference type="PROSITE" id="PS00012">
    <property type="entry name" value="PHOSPHOPANTETHEINE"/>
    <property type="match status" value="1"/>
</dbReference>
<keyword evidence="2" id="KW-0597">Phosphoprotein</keyword>
<dbReference type="SMART" id="SM00823">
    <property type="entry name" value="PKS_PP"/>
    <property type="match status" value="1"/>
</dbReference>
<dbReference type="Pfam" id="PF00550">
    <property type="entry name" value="PP-binding"/>
    <property type="match status" value="1"/>
</dbReference>
<dbReference type="Gene3D" id="3.40.47.10">
    <property type="match status" value="2"/>
</dbReference>
<dbReference type="InterPro" id="IPR050091">
    <property type="entry name" value="PKS_NRPS_Biosynth_Enz"/>
</dbReference>
<proteinExistence type="predicted"/>
<dbReference type="InterPro" id="IPR020806">
    <property type="entry name" value="PKS_PP-bd"/>
</dbReference>
<sequence length="851" mass="88416">MDVDRLRAELDEARRELARAAEPVAVVGTSRDPDRALVEQAREALDHAGATPAQRATTGVYLDSGAGVVARALGLGGPAVTVHDSPDAPRTAVRALRAGDCDLALTTADGGLVVLERLSDARRAGRAVLDTQPSTEDFPGDWRYRVEWQPVPDPDDGALSGTWLVVLPGDDRLDAAPLVAALARAGADVLVVRTRFAEVIAAHPGLAGVVSLAGLDERPHPEHPAVPVGLATTLALLHALVDADRAVPLHLLTRGAVGVAGAPPTAPRQNAVWGMGRVIALEHPDRWGGLVDLPDRLTDDALRRVVTLIADPAEDQAAVRASGVHARRLVRAPVLTAKPWRPRRPVLLTGATGALGPHIARWLAGLGARHLVLTSKRGDAAPGMADLRADLAAAGVTTTATACDLADRAAVAAMLARLRADGVHIGSVVHAAAHIDPAPLTATDLPRLAAALGAKAAGADHLTDLLDGDPDLEAVVLFTSVAGTWGSAEHGAYAAANAYLDARAEAGRAAGLPTTAVAWGVWDARDPHRAATRYPEVLRRQGLPRMRPGPALAALTAALAHREPAVAVAAVDWARFAPVFASTAPRPLLDGVPEARATHPARGGTTLLDLVTGTVSAVAGHAPGLLGPERPFAELGVDSLMAVEIRDRLAAATGTALPVSVVHDHPTPTRLAAFLRGQGKPAPEPDRQADAVAIVGMACRYPGGVRTPEDLWRLVADGVDAVAGFPTDRNWDLDSLTGPTGGAFLDAVADFDAAFFGVDPAEALAMDPQQRLLLELSWEAVERAGIDPRSLRGSRTAVFAGALKPTTAPAPPTTSPRSTCRPASPNSSRRATTRPPRPGASPTPSAWRDPR</sequence>
<evidence type="ECO:0000313" key="8">
    <source>
        <dbReference type="Proteomes" id="UP001596512"/>
    </source>
</evidence>
<dbReference type="InterPro" id="IPR009081">
    <property type="entry name" value="PP-bd_ACP"/>
</dbReference>
<dbReference type="Pfam" id="PF08659">
    <property type="entry name" value="KR"/>
    <property type="match status" value="1"/>
</dbReference>
<dbReference type="Gene3D" id="3.40.50.720">
    <property type="entry name" value="NAD(P)-binding Rossmann-like Domain"/>
    <property type="match status" value="1"/>
</dbReference>
<dbReference type="PANTHER" id="PTHR43775">
    <property type="entry name" value="FATTY ACID SYNTHASE"/>
    <property type="match status" value="1"/>
</dbReference>
<dbReference type="Gene3D" id="1.10.1200.10">
    <property type="entry name" value="ACP-like"/>
    <property type="match status" value="1"/>
</dbReference>
<evidence type="ECO:0000256" key="2">
    <source>
        <dbReference type="ARBA" id="ARBA00022553"/>
    </source>
</evidence>
<dbReference type="EMBL" id="JBHTEY010000004">
    <property type="protein sequence ID" value="MFC7614875.1"/>
    <property type="molecule type" value="Genomic_DNA"/>
</dbReference>
<dbReference type="InterPro" id="IPR036291">
    <property type="entry name" value="NAD(P)-bd_dom_sf"/>
</dbReference>
<protein>
    <submittedName>
        <fullName evidence="7">SDR family NAD(P)-dependent oxidoreductase</fullName>
    </submittedName>
</protein>
<accession>A0ABW2TPD3</accession>
<comment type="caution">
    <text evidence="7">The sequence shown here is derived from an EMBL/GenBank/DDBJ whole genome shotgun (WGS) entry which is preliminary data.</text>
</comment>
<evidence type="ECO:0000259" key="6">
    <source>
        <dbReference type="PROSITE" id="PS52004"/>
    </source>
</evidence>
<keyword evidence="3" id="KW-0808">Transferase</keyword>
<evidence type="ECO:0000256" key="1">
    <source>
        <dbReference type="ARBA" id="ARBA00022450"/>
    </source>
</evidence>
<dbReference type="InterPro" id="IPR013968">
    <property type="entry name" value="PKS_KR"/>
</dbReference>
<dbReference type="SUPFAM" id="SSF47336">
    <property type="entry name" value="ACP-like"/>
    <property type="match status" value="1"/>
</dbReference>
<gene>
    <name evidence="7" type="ORF">ACFQV2_16485</name>
</gene>
<evidence type="ECO:0000259" key="5">
    <source>
        <dbReference type="PROSITE" id="PS50075"/>
    </source>
</evidence>
<dbReference type="SMART" id="SM01294">
    <property type="entry name" value="PKS_PP_betabranch"/>
    <property type="match status" value="1"/>
</dbReference>
<feature type="compositionally biased region" description="Low complexity" evidence="4">
    <location>
        <begin position="815"/>
        <end position="834"/>
    </location>
</feature>